<accession>D2QFC7</accession>
<evidence type="ECO:0000256" key="4">
    <source>
        <dbReference type="ARBA" id="ARBA00023002"/>
    </source>
</evidence>
<gene>
    <name evidence="8" type="ordered locus">Slin_0540</name>
</gene>
<dbReference type="GO" id="GO:0016020">
    <property type="term" value="C:membrane"/>
    <property type="evidence" value="ECO:0007669"/>
    <property type="project" value="GOC"/>
</dbReference>
<evidence type="ECO:0000256" key="6">
    <source>
        <dbReference type="SAM" id="Phobius"/>
    </source>
</evidence>
<dbReference type="GO" id="GO:0006643">
    <property type="term" value="P:membrane lipid metabolic process"/>
    <property type="evidence" value="ECO:0007669"/>
    <property type="project" value="TreeGrafter"/>
</dbReference>
<keyword evidence="3 6" id="KW-1133">Transmembrane helix</keyword>
<protein>
    <submittedName>
        <fullName evidence="8">Fatty acid hydroxylase</fullName>
    </submittedName>
</protein>
<dbReference type="GO" id="GO:0008610">
    <property type="term" value="P:lipid biosynthetic process"/>
    <property type="evidence" value="ECO:0007669"/>
    <property type="project" value="InterPro"/>
</dbReference>
<feature type="transmembrane region" description="Helical" evidence="6">
    <location>
        <begin position="51"/>
        <end position="71"/>
    </location>
</feature>
<evidence type="ECO:0000256" key="1">
    <source>
        <dbReference type="ARBA" id="ARBA00004127"/>
    </source>
</evidence>
<dbReference type="PANTHER" id="PTHR21624:SF3">
    <property type="entry name" value="FATTY ACID HYDROXYLASE DOMAIN-CONTAINING PROTEIN"/>
    <property type="match status" value="1"/>
</dbReference>
<dbReference type="GO" id="GO:0050479">
    <property type="term" value="F:glyceryl-ether monooxygenase activity"/>
    <property type="evidence" value="ECO:0007669"/>
    <property type="project" value="TreeGrafter"/>
</dbReference>
<feature type="transmembrane region" description="Helical" evidence="6">
    <location>
        <begin position="91"/>
        <end position="113"/>
    </location>
</feature>
<dbReference type="PANTHER" id="PTHR21624">
    <property type="entry name" value="STEROL DESATURASE-RELATED PROTEIN"/>
    <property type="match status" value="1"/>
</dbReference>
<dbReference type="STRING" id="504472.Slin_0540"/>
<sequence length="288" mass="33177">MSMERLVDYFEHIPSSHRALILVGGIALFWLIENALPLFSFPYRKVQHAGINLFFTLTTIIVNFALAFILLKSSDWAVSHHIGLLQWVQLPLWAEAIVGLLVLDLVGAWLAHWTEHKVTFLWRFHLIHHTDTYVDTTTANRHHPGESVIRFAFTTLAVLITGAPMWLVFLYQALSVVLSQFNHANIELPRWADRILGLLIVTPNMHHVHHHYVLPVTNTNYGNIFPYWDRIFGTYHEMPGKAIHYGIDTHTETHEHTHIGNLLKIPFQKYRPPVGEKVDVSEKTLLNS</sequence>
<reference evidence="8 9" key="1">
    <citation type="journal article" date="2010" name="Stand. Genomic Sci.">
        <title>Complete genome sequence of Spirosoma linguale type strain (1).</title>
        <authorList>
            <person name="Lail K."/>
            <person name="Sikorski J."/>
            <person name="Saunders E."/>
            <person name="Lapidus A."/>
            <person name="Glavina Del Rio T."/>
            <person name="Copeland A."/>
            <person name="Tice H."/>
            <person name="Cheng J.-F."/>
            <person name="Lucas S."/>
            <person name="Nolan M."/>
            <person name="Bruce D."/>
            <person name="Goodwin L."/>
            <person name="Pitluck S."/>
            <person name="Ivanova N."/>
            <person name="Mavromatis K."/>
            <person name="Ovchinnikova G."/>
            <person name="Pati A."/>
            <person name="Chen A."/>
            <person name="Palaniappan K."/>
            <person name="Land M."/>
            <person name="Hauser L."/>
            <person name="Chang Y.-J."/>
            <person name="Jeffries C.D."/>
            <person name="Chain P."/>
            <person name="Brettin T."/>
            <person name="Detter J.C."/>
            <person name="Schuetze A."/>
            <person name="Rohde M."/>
            <person name="Tindall B.J."/>
            <person name="Goeker M."/>
            <person name="Bristow J."/>
            <person name="Eisen J.A."/>
            <person name="Markowitz V."/>
            <person name="Hugenholtz P."/>
            <person name="Kyrpides N.C."/>
            <person name="Klenk H.-P."/>
            <person name="Chen F."/>
        </authorList>
    </citation>
    <scope>NUCLEOTIDE SEQUENCE [LARGE SCALE GENOMIC DNA]</scope>
    <source>
        <strain evidence="9">ATCC 33905 / DSM 74 / LMG 10896 / Claus 1</strain>
    </source>
</reference>
<dbReference type="EMBL" id="CP001769">
    <property type="protein sequence ID" value="ADB36604.1"/>
    <property type="molecule type" value="Genomic_DNA"/>
</dbReference>
<organism evidence="8 9">
    <name type="scientific">Spirosoma linguale (strain ATCC 33905 / DSM 74 / LMG 10896 / Claus 1)</name>
    <dbReference type="NCBI Taxonomy" id="504472"/>
    <lineage>
        <taxon>Bacteria</taxon>
        <taxon>Pseudomonadati</taxon>
        <taxon>Bacteroidota</taxon>
        <taxon>Cytophagia</taxon>
        <taxon>Cytophagales</taxon>
        <taxon>Cytophagaceae</taxon>
        <taxon>Spirosoma</taxon>
    </lineage>
</organism>
<dbReference type="AlphaFoldDB" id="D2QFC7"/>
<comment type="subcellular location">
    <subcellularLocation>
        <location evidence="1">Endomembrane system</location>
        <topology evidence="1">Multi-pass membrane protein</topology>
    </subcellularLocation>
</comment>
<feature type="transmembrane region" description="Helical" evidence="6">
    <location>
        <begin position="151"/>
        <end position="174"/>
    </location>
</feature>
<keyword evidence="4" id="KW-0560">Oxidoreductase</keyword>
<dbReference type="Pfam" id="PF04116">
    <property type="entry name" value="FA_hydroxylase"/>
    <property type="match status" value="1"/>
</dbReference>
<feature type="domain" description="Fatty acid hydroxylase" evidence="7">
    <location>
        <begin position="98"/>
        <end position="234"/>
    </location>
</feature>
<dbReference type="GO" id="GO:0005506">
    <property type="term" value="F:iron ion binding"/>
    <property type="evidence" value="ECO:0007669"/>
    <property type="project" value="InterPro"/>
</dbReference>
<keyword evidence="9" id="KW-1185">Reference proteome</keyword>
<keyword evidence="5 6" id="KW-0472">Membrane</keyword>
<evidence type="ECO:0000313" key="8">
    <source>
        <dbReference type="EMBL" id="ADB36604.1"/>
    </source>
</evidence>
<dbReference type="Proteomes" id="UP000002028">
    <property type="component" value="Chromosome"/>
</dbReference>
<feature type="transmembrane region" description="Helical" evidence="6">
    <location>
        <begin position="20"/>
        <end position="39"/>
    </location>
</feature>
<evidence type="ECO:0000259" key="7">
    <source>
        <dbReference type="Pfam" id="PF04116"/>
    </source>
</evidence>
<dbReference type="HOGENOM" id="CLU_033631_0_1_10"/>
<evidence type="ECO:0000313" key="9">
    <source>
        <dbReference type="Proteomes" id="UP000002028"/>
    </source>
</evidence>
<dbReference type="GO" id="GO:0012505">
    <property type="term" value="C:endomembrane system"/>
    <property type="evidence" value="ECO:0007669"/>
    <property type="project" value="UniProtKB-SubCell"/>
</dbReference>
<dbReference type="InterPro" id="IPR006694">
    <property type="entry name" value="Fatty_acid_hydroxylase"/>
</dbReference>
<proteinExistence type="predicted"/>
<dbReference type="InterPro" id="IPR051689">
    <property type="entry name" value="Sterol_desaturase/TMEM195"/>
</dbReference>
<evidence type="ECO:0000256" key="3">
    <source>
        <dbReference type="ARBA" id="ARBA00022989"/>
    </source>
</evidence>
<name>D2QFC7_SPILD</name>
<evidence type="ECO:0000256" key="2">
    <source>
        <dbReference type="ARBA" id="ARBA00022692"/>
    </source>
</evidence>
<dbReference type="KEGG" id="sli:Slin_0540"/>
<dbReference type="eggNOG" id="COG3000">
    <property type="taxonomic scope" value="Bacteria"/>
</dbReference>
<keyword evidence="2 6" id="KW-0812">Transmembrane</keyword>
<evidence type="ECO:0000256" key="5">
    <source>
        <dbReference type="ARBA" id="ARBA00023136"/>
    </source>
</evidence>